<protein>
    <submittedName>
        <fullName evidence="1">Uncharacterized protein</fullName>
    </submittedName>
</protein>
<gene>
    <name evidence="1" type="ORF">XNOV1_A043204</name>
</gene>
<proteinExistence type="predicted"/>
<reference evidence="1" key="1">
    <citation type="submission" date="2023-08" db="EMBL/GenBank/DDBJ databases">
        <authorList>
            <person name="Alioto T."/>
            <person name="Alioto T."/>
            <person name="Gomez Garrido J."/>
        </authorList>
    </citation>
    <scope>NUCLEOTIDE SEQUENCE</scope>
</reference>
<evidence type="ECO:0000313" key="1">
    <source>
        <dbReference type="EMBL" id="CAJ1086331.1"/>
    </source>
</evidence>
<accession>A0AAV1HKE4</accession>
<name>A0AAV1HKE4_XYRNO</name>
<dbReference type="Proteomes" id="UP001178508">
    <property type="component" value="Chromosome 23"/>
</dbReference>
<organism evidence="1 2">
    <name type="scientific">Xyrichtys novacula</name>
    <name type="common">Pearly razorfish</name>
    <name type="synonym">Hemipteronotus novacula</name>
    <dbReference type="NCBI Taxonomy" id="13765"/>
    <lineage>
        <taxon>Eukaryota</taxon>
        <taxon>Metazoa</taxon>
        <taxon>Chordata</taxon>
        <taxon>Craniata</taxon>
        <taxon>Vertebrata</taxon>
        <taxon>Euteleostomi</taxon>
        <taxon>Actinopterygii</taxon>
        <taxon>Neopterygii</taxon>
        <taxon>Teleostei</taxon>
        <taxon>Neoteleostei</taxon>
        <taxon>Acanthomorphata</taxon>
        <taxon>Eupercaria</taxon>
        <taxon>Labriformes</taxon>
        <taxon>Labridae</taxon>
        <taxon>Xyrichtys</taxon>
    </lineage>
</organism>
<dbReference type="EMBL" id="OY660886">
    <property type="protein sequence ID" value="CAJ1086331.1"/>
    <property type="molecule type" value="Genomic_DNA"/>
</dbReference>
<dbReference type="AlphaFoldDB" id="A0AAV1HKE4"/>
<keyword evidence="2" id="KW-1185">Reference proteome</keyword>
<sequence>MSLLDVINLACHQVERTRCPPILIPPLLPSRLPLQHLSRCDVELRAASFSSDLTEELESAGENVCEGVSQS</sequence>
<evidence type="ECO:0000313" key="2">
    <source>
        <dbReference type="Proteomes" id="UP001178508"/>
    </source>
</evidence>